<evidence type="ECO:0000256" key="1">
    <source>
        <dbReference type="ARBA" id="ARBA00022679"/>
    </source>
</evidence>
<evidence type="ECO:0000256" key="2">
    <source>
        <dbReference type="ARBA" id="ARBA00022695"/>
    </source>
</evidence>
<feature type="domain" description="Nucleotidyl transferase" evidence="3">
    <location>
        <begin position="13"/>
        <end position="240"/>
    </location>
</feature>
<comment type="caution">
    <text evidence="4">The sequence shown here is derived from an EMBL/GenBank/DDBJ whole genome shotgun (WGS) entry which is preliminary data.</text>
</comment>
<keyword evidence="2" id="KW-0548">Nucleotidyltransferase</keyword>
<sequence length="252" mass="27158">MSVTVPAPAVPAKAMVLAAGLGTRMRPITNSIPKCLVSVGGRTLLDRALDRVAEAGVPTAVVNVHHLADQVRAHLESRSEPAISLSDESGELLETGGGIVKALPLLGDDPFFVLNSDCIVLNGVRPALLNLADAWNAERMDALLLLARSVTAHGYDGLGDFFMDIEGRIRRREENEVAPYIYSGVMLVHPRLFQDAPEGAFSLNVLFNRAIEAGRLFGLSHDGEWYHVGTPQAIEDTERQLLLGEDSTASDQ</sequence>
<keyword evidence="5" id="KW-1185">Reference proteome</keyword>
<proteinExistence type="predicted"/>
<dbReference type="Pfam" id="PF00483">
    <property type="entry name" value="NTP_transferase"/>
    <property type="match status" value="1"/>
</dbReference>
<dbReference type="InterPro" id="IPR005835">
    <property type="entry name" value="NTP_transferase_dom"/>
</dbReference>
<organism evidence="4 5">
    <name type="scientific">Caenispirillum salinarum AK4</name>
    <dbReference type="NCBI Taxonomy" id="1238182"/>
    <lineage>
        <taxon>Bacteria</taxon>
        <taxon>Pseudomonadati</taxon>
        <taxon>Pseudomonadota</taxon>
        <taxon>Alphaproteobacteria</taxon>
        <taxon>Rhodospirillales</taxon>
        <taxon>Novispirillaceae</taxon>
        <taxon>Caenispirillum</taxon>
    </lineage>
</organism>
<keyword evidence="1 4" id="KW-0808">Transferase</keyword>
<gene>
    <name evidence="4" type="ORF">C882_4387</name>
</gene>
<dbReference type="PANTHER" id="PTHR43584:SF8">
    <property type="entry name" value="N-ACETYLMURAMATE ALPHA-1-PHOSPHATE URIDYLYLTRANSFERASE"/>
    <property type="match status" value="1"/>
</dbReference>
<dbReference type="Gene3D" id="3.90.550.10">
    <property type="entry name" value="Spore Coat Polysaccharide Biosynthesis Protein SpsA, Chain A"/>
    <property type="match status" value="1"/>
</dbReference>
<dbReference type="PATRIC" id="fig|1238182.3.peg.2049"/>
<dbReference type="EMBL" id="ANHY01000008">
    <property type="protein sequence ID" value="EKV30428.1"/>
    <property type="molecule type" value="Genomic_DNA"/>
</dbReference>
<evidence type="ECO:0000313" key="5">
    <source>
        <dbReference type="Proteomes" id="UP000009881"/>
    </source>
</evidence>
<dbReference type="InterPro" id="IPR029044">
    <property type="entry name" value="Nucleotide-diphossugar_trans"/>
</dbReference>
<dbReference type="PANTHER" id="PTHR43584">
    <property type="entry name" value="NUCLEOTIDYL TRANSFERASE"/>
    <property type="match status" value="1"/>
</dbReference>
<dbReference type="AlphaFoldDB" id="K9HJ61"/>
<name>K9HJ61_9PROT</name>
<dbReference type="OrthoDB" id="9788272at2"/>
<dbReference type="eggNOG" id="COG1208">
    <property type="taxonomic scope" value="Bacteria"/>
</dbReference>
<dbReference type="GO" id="GO:0016779">
    <property type="term" value="F:nucleotidyltransferase activity"/>
    <property type="evidence" value="ECO:0007669"/>
    <property type="project" value="UniProtKB-KW"/>
</dbReference>
<accession>K9HJ61</accession>
<evidence type="ECO:0000313" key="4">
    <source>
        <dbReference type="EMBL" id="EKV30428.1"/>
    </source>
</evidence>
<dbReference type="InterPro" id="IPR050065">
    <property type="entry name" value="GlmU-like"/>
</dbReference>
<protein>
    <submittedName>
        <fullName evidence="4">Nucleotidyltransferase</fullName>
    </submittedName>
</protein>
<dbReference type="Proteomes" id="UP000009881">
    <property type="component" value="Unassembled WGS sequence"/>
</dbReference>
<dbReference type="CDD" id="cd06422">
    <property type="entry name" value="NTP_transferase_like_1"/>
    <property type="match status" value="1"/>
</dbReference>
<evidence type="ECO:0000259" key="3">
    <source>
        <dbReference type="Pfam" id="PF00483"/>
    </source>
</evidence>
<dbReference type="STRING" id="1238182.C882_4387"/>
<reference evidence="4 5" key="1">
    <citation type="journal article" date="2013" name="Genome Announc.">
        <title>Draft Genome Sequence of an Alphaproteobacterium, Caenispirillum salinarum AK4(T), Isolated from a Solar Saltern.</title>
        <authorList>
            <person name="Khatri I."/>
            <person name="Singh A."/>
            <person name="Korpole S."/>
            <person name="Pinnaka A.K."/>
            <person name="Subramanian S."/>
        </authorList>
    </citation>
    <scope>NUCLEOTIDE SEQUENCE [LARGE SCALE GENOMIC DNA]</scope>
    <source>
        <strain evidence="4 5">AK4</strain>
    </source>
</reference>
<dbReference type="SUPFAM" id="SSF53448">
    <property type="entry name" value="Nucleotide-diphospho-sugar transferases"/>
    <property type="match status" value="1"/>
</dbReference>
<dbReference type="RefSeq" id="WP_009540495.1">
    <property type="nucleotide sequence ID" value="NZ_ANHY01000008.1"/>
</dbReference>